<reference evidence="2 3" key="1">
    <citation type="journal article" date="2012" name="Environ. Microbiol.">
        <title>The genome of the ammonia-oxidizing Candidatus Nitrososphaera gargensis: insights into metabolic versatility and environmental adaptations.</title>
        <authorList>
            <person name="Spang A."/>
            <person name="Poehlein A."/>
            <person name="Offre P."/>
            <person name="Zumbragel S."/>
            <person name="Haider S."/>
            <person name="Rychlik N."/>
            <person name="Nowka B."/>
            <person name="Schmeisser C."/>
            <person name="Lebedeva E.V."/>
            <person name="Rattei T."/>
            <person name="Bohm C."/>
            <person name="Schmid M."/>
            <person name="Galushko A."/>
            <person name="Hatzenpichler R."/>
            <person name="Weinmaier T."/>
            <person name="Daniel R."/>
            <person name="Schleper C."/>
            <person name="Spieck E."/>
            <person name="Streit W."/>
            <person name="Wagner M."/>
        </authorList>
    </citation>
    <scope>NUCLEOTIDE SEQUENCE [LARGE SCALE GENOMIC DNA]</scope>
    <source>
        <strain evidence="3">Ga9.2</strain>
    </source>
</reference>
<name>K0IGQ0_NITGG</name>
<dbReference type="Pfam" id="PF00582">
    <property type="entry name" value="Usp"/>
    <property type="match status" value="1"/>
</dbReference>
<accession>K0IGQ0</accession>
<dbReference type="EMBL" id="CP002408">
    <property type="protein sequence ID" value="AFU58013.1"/>
    <property type="molecule type" value="Genomic_DNA"/>
</dbReference>
<dbReference type="InParanoid" id="K0IGQ0"/>
<dbReference type="OrthoDB" id="105697at2157"/>
<gene>
    <name evidence="2" type="ordered locus">Ngar_c10710</name>
</gene>
<sequence length="60" mass="6730">MMVVSYEIRAGKPAEEIIKASEENRYDLIVMGSSKIVSPVRILGSTSRRVLDNTRKSPFC</sequence>
<dbReference type="Gene3D" id="3.40.50.620">
    <property type="entry name" value="HUPs"/>
    <property type="match status" value="1"/>
</dbReference>
<dbReference type="HOGENOM" id="CLU_2930309_0_0_2"/>
<organism evidence="2 3">
    <name type="scientific">Nitrososphaera gargensis (strain Ga9.2)</name>
    <dbReference type="NCBI Taxonomy" id="1237085"/>
    <lineage>
        <taxon>Archaea</taxon>
        <taxon>Nitrososphaerota</taxon>
        <taxon>Nitrososphaeria</taxon>
        <taxon>Nitrososphaerales</taxon>
        <taxon>Nitrososphaeraceae</taxon>
        <taxon>Nitrososphaera</taxon>
    </lineage>
</organism>
<dbReference type="BioCyc" id="CNIT1237085:G1324-1069-MONOMER"/>
<dbReference type="InterPro" id="IPR014729">
    <property type="entry name" value="Rossmann-like_a/b/a_fold"/>
</dbReference>
<feature type="domain" description="UspA" evidence="1">
    <location>
        <begin position="4"/>
        <end position="55"/>
    </location>
</feature>
<dbReference type="Proteomes" id="UP000008037">
    <property type="component" value="Chromosome"/>
</dbReference>
<proteinExistence type="predicted"/>
<keyword evidence="3" id="KW-1185">Reference proteome</keyword>
<dbReference type="KEGG" id="nga:Ngar_c10710"/>
<evidence type="ECO:0000259" key="1">
    <source>
        <dbReference type="Pfam" id="PF00582"/>
    </source>
</evidence>
<protein>
    <recommendedName>
        <fullName evidence="1">UspA domain-containing protein</fullName>
    </recommendedName>
</protein>
<dbReference type="AlphaFoldDB" id="K0IGQ0"/>
<dbReference type="InterPro" id="IPR006016">
    <property type="entry name" value="UspA"/>
</dbReference>
<dbReference type="SUPFAM" id="SSF52402">
    <property type="entry name" value="Adenine nucleotide alpha hydrolases-like"/>
    <property type="match status" value="1"/>
</dbReference>
<evidence type="ECO:0000313" key="3">
    <source>
        <dbReference type="Proteomes" id="UP000008037"/>
    </source>
</evidence>
<dbReference type="CDD" id="cd00293">
    <property type="entry name" value="USP-like"/>
    <property type="match status" value="1"/>
</dbReference>
<evidence type="ECO:0000313" key="2">
    <source>
        <dbReference type="EMBL" id="AFU58013.1"/>
    </source>
</evidence>